<dbReference type="Pfam" id="PF00622">
    <property type="entry name" value="SPRY"/>
    <property type="match status" value="1"/>
</dbReference>
<dbReference type="AlphaFoldDB" id="A0A3P9QJ28"/>
<dbReference type="PRINTS" id="PR01407">
    <property type="entry name" value="BUTYPHLNCDUF"/>
</dbReference>
<dbReference type="Pfam" id="PF00643">
    <property type="entry name" value="zf-B_box"/>
    <property type="match status" value="2"/>
</dbReference>
<reference evidence="9" key="3">
    <citation type="submission" date="2025-09" db="UniProtKB">
        <authorList>
            <consortium name="Ensembl"/>
        </authorList>
    </citation>
    <scope>IDENTIFICATION</scope>
    <source>
        <strain evidence="9">Guanapo</strain>
    </source>
</reference>
<dbReference type="InterPro" id="IPR013083">
    <property type="entry name" value="Znf_RING/FYVE/PHD"/>
</dbReference>
<dbReference type="SMART" id="SM00184">
    <property type="entry name" value="RING"/>
    <property type="match status" value="2"/>
</dbReference>
<organism evidence="9 10">
    <name type="scientific">Poecilia reticulata</name>
    <name type="common">Guppy</name>
    <name type="synonym">Acanthophacelus reticulatus</name>
    <dbReference type="NCBI Taxonomy" id="8081"/>
    <lineage>
        <taxon>Eukaryota</taxon>
        <taxon>Metazoa</taxon>
        <taxon>Chordata</taxon>
        <taxon>Craniata</taxon>
        <taxon>Vertebrata</taxon>
        <taxon>Euteleostomi</taxon>
        <taxon>Actinopterygii</taxon>
        <taxon>Neopterygii</taxon>
        <taxon>Teleostei</taxon>
        <taxon>Neoteleostei</taxon>
        <taxon>Acanthomorphata</taxon>
        <taxon>Ovalentaria</taxon>
        <taxon>Atherinomorphae</taxon>
        <taxon>Cyprinodontiformes</taxon>
        <taxon>Poeciliidae</taxon>
        <taxon>Poeciliinae</taxon>
        <taxon>Poecilia</taxon>
    </lineage>
</organism>
<feature type="domain" description="RING-type" evidence="6">
    <location>
        <begin position="26"/>
        <end position="66"/>
    </location>
</feature>
<evidence type="ECO:0000259" key="7">
    <source>
        <dbReference type="PROSITE" id="PS50119"/>
    </source>
</evidence>
<evidence type="ECO:0000256" key="4">
    <source>
        <dbReference type="PROSITE-ProRule" id="PRU00024"/>
    </source>
</evidence>
<feature type="domain" description="B30.2/SPRY" evidence="8">
    <location>
        <begin position="523"/>
        <end position="708"/>
    </location>
</feature>
<dbReference type="Proteomes" id="UP000242638">
    <property type="component" value="Unassembled WGS sequence"/>
</dbReference>
<dbReference type="GO" id="GO:0016567">
    <property type="term" value="P:protein ubiquitination"/>
    <property type="evidence" value="ECO:0007669"/>
    <property type="project" value="InterPro"/>
</dbReference>
<evidence type="ECO:0000256" key="2">
    <source>
        <dbReference type="ARBA" id="ARBA00022771"/>
    </source>
</evidence>
<dbReference type="InterPro" id="IPR017907">
    <property type="entry name" value="Znf_RING_CS"/>
</dbReference>
<dbReference type="GO" id="GO:0008270">
    <property type="term" value="F:zinc ion binding"/>
    <property type="evidence" value="ECO:0007669"/>
    <property type="project" value="UniProtKB-KW"/>
</dbReference>
<dbReference type="SUPFAM" id="SSF49899">
    <property type="entry name" value="Concanavalin A-like lectins/glucanases"/>
    <property type="match status" value="1"/>
</dbReference>
<keyword evidence="5" id="KW-0175">Coiled coil</keyword>
<dbReference type="PROSITE" id="PS50188">
    <property type="entry name" value="B302_SPRY"/>
    <property type="match status" value="1"/>
</dbReference>
<dbReference type="Bgee" id="ENSPREG00000022808">
    <property type="expression patterns" value="Expressed in caudal fin and 1 other cell type or tissue"/>
</dbReference>
<dbReference type="PROSITE" id="PS00518">
    <property type="entry name" value="ZF_RING_1"/>
    <property type="match status" value="2"/>
</dbReference>
<dbReference type="InterPro" id="IPR001870">
    <property type="entry name" value="B30.2/SPRY"/>
</dbReference>
<dbReference type="PROSITE" id="PS50089">
    <property type="entry name" value="ZF_RING_2"/>
    <property type="match status" value="2"/>
</dbReference>
<dbReference type="Pfam" id="PF13445">
    <property type="entry name" value="zf-RING_UBOX"/>
    <property type="match status" value="2"/>
</dbReference>
<dbReference type="SMART" id="SM00589">
    <property type="entry name" value="PRY"/>
    <property type="match status" value="1"/>
</dbReference>
<dbReference type="PANTHER" id="PTHR24103">
    <property type="entry name" value="E3 UBIQUITIN-PROTEIN LIGASE TRIM"/>
    <property type="match status" value="1"/>
</dbReference>
<dbReference type="PROSITE" id="PS50119">
    <property type="entry name" value="ZF_BBOX"/>
    <property type="match status" value="2"/>
</dbReference>
<dbReference type="InterPro" id="IPR027370">
    <property type="entry name" value="Znf-RING_euk"/>
</dbReference>
<reference evidence="10" key="1">
    <citation type="submission" date="2013-11" db="EMBL/GenBank/DDBJ databases">
        <title>The genomic landscape of the Guanapo guppy.</title>
        <authorList>
            <person name="Kuenstner A."/>
            <person name="Dreyer C."/>
        </authorList>
    </citation>
    <scope>NUCLEOTIDE SEQUENCE</scope>
    <source>
        <strain evidence="10">Guanapo</strain>
    </source>
</reference>
<dbReference type="OMA" id="CDQNAKH"/>
<feature type="domain" description="B box-type" evidence="7">
    <location>
        <begin position="333"/>
        <end position="374"/>
    </location>
</feature>
<dbReference type="GeneTree" id="ENSGT00970000193381"/>
<keyword evidence="1" id="KW-0479">Metal-binding</keyword>
<dbReference type="SUPFAM" id="SSF57845">
    <property type="entry name" value="B-box zinc-binding domain"/>
    <property type="match status" value="2"/>
</dbReference>
<dbReference type="SMART" id="SM00449">
    <property type="entry name" value="SPRY"/>
    <property type="match status" value="1"/>
</dbReference>
<feature type="domain" description="B box-type" evidence="7">
    <location>
        <begin position="98"/>
        <end position="139"/>
    </location>
</feature>
<feature type="domain" description="RING-type" evidence="6">
    <location>
        <begin position="265"/>
        <end position="305"/>
    </location>
</feature>
<evidence type="ECO:0000313" key="10">
    <source>
        <dbReference type="Proteomes" id="UP000242638"/>
    </source>
</evidence>
<dbReference type="SMART" id="SM00336">
    <property type="entry name" value="BBOX"/>
    <property type="match status" value="2"/>
</dbReference>
<evidence type="ECO:0000259" key="8">
    <source>
        <dbReference type="PROSITE" id="PS50188"/>
    </source>
</evidence>
<protein>
    <submittedName>
        <fullName evidence="9">Uncharacterized protein</fullName>
    </submittedName>
</protein>
<dbReference type="InterPro" id="IPR013320">
    <property type="entry name" value="ConA-like_dom_sf"/>
</dbReference>
<accession>A0A3P9QJ28</accession>
<dbReference type="InterPro" id="IPR043136">
    <property type="entry name" value="B30.2/SPRY_sf"/>
</dbReference>
<dbReference type="Pfam" id="PF13765">
    <property type="entry name" value="PRY"/>
    <property type="match status" value="1"/>
</dbReference>
<dbReference type="Ensembl" id="ENSPRET00000034037.1">
    <property type="protein sequence ID" value="ENSPREP00000033658.1"/>
    <property type="gene ID" value="ENSPREG00000022808.1"/>
</dbReference>
<dbReference type="InterPro" id="IPR003877">
    <property type="entry name" value="SPRY_dom"/>
</dbReference>
<dbReference type="SUPFAM" id="SSF57850">
    <property type="entry name" value="RING/U-box"/>
    <property type="match status" value="2"/>
</dbReference>
<evidence type="ECO:0000256" key="1">
    <source>
        <dbReference type="ARBA" id="ARBA00022723"/>
    </source>
</evidence>
<keyword evidence="10" id="KW-1185">Reference proteome</keyword>
<sequence length="708" mass="80755">MCGFEFALEIGAGGTMSCPSEKDLSCPICFDIFSDPVVLSCSHSFCRACLQRWWTERRRDTCPLCKEVSSFRSPPSNLALKNLCETFTLERRKNPPKEPEELCSLHAETLKLFCLDHQRPVCVVCRDAKDHSDHRFRPISEAAQDRREDLARILKPLKKKLALLKQAKGRIIRNQFNQLHRLLEEEEEARVAALRDEEKRKCRDMKDRIEVLNRAIRVLSDTIRTAEEELRAADLRFLFSLQFWGMNCTSRREKMASRSEKDLFCPICHEIFTDPVVLSCSHSFCQACVQTWWREKQINECPVCKERPLSNPPISLALRNLCLAEKTKLSAGAEPGLCSQHNEKLKLFCLDHQQSVCVVCRDSKAHSNHRFRPIDEAAEERREEVRESLTALREKLKLFEEAKLSCDQNAKHIKSQNRNTEKQIRDQIRKFHQLLQEEEEARIAALREEERQKSKAMREESEALGRIISDLSNTIRETEKQLKAESVSFLHSYKAALKTAEQRRLQEEPAPSASALLDVAKHLGNLSFNIWTQMKAAVCFSAVVLDPNTAHPELNPADDLSAATHGERLKLPDNPERFGWCRAVLGSDGFTSGSHSWEVEVGDGGGWEVGVVEESADRKGSIGSGSWRIGSDGAFLAFFPPGRSSVLSVKPPRRIRVQLDWERGKLSFSDADTDGHVHSFSHCFTEKLFPFFSIKKDKTMKILTKPKQ</sequence>
<evidence type="ECO:0000313" key="9">
    <source>
        <dbReference type="Ensembl" id="ENSPREP00000033658.1"/>
    </source>
</evidence>
<proteinExistence type="predicted"/>
<dbReference type="InterPro" id="IPR050143">
    <property type="entry name" value="TRIM/RBCC"/>
</dbReference>
<dbReference type="InterPro" id="IPR000315">
    <property type="entry name" value="Znf_B-box"/>
</dbReference>
<dbReference type="InterPro" id="IPR003613">
    <property type="entry name" value="Ubox_domain"/>
</dbReference>
<dbReference type="GO" id="GO:0004842">
    <property type="term" value="F:ubiquitin-protein transferase activity"/>
    <property type="evidence" value="ECO:0007669"/>
    <property type="project" value="InterPro"/>
</dbReference>
<dbReference type="Gene3D" id="3.30.160.60">
    <property type="entry name" value="Classic Zinc Finger"/>
    <property type="match status" value="2"/>
</dbReference>
<dbReference type="Gene3D" id="3.30.40.10">
    <property type="entry name" value="Zinc/RING finger domain, C3HC4 (zinc finger)"/>
    <property type="match status" value="2"/>
</dbReference>
<dbReference type="InterPro" id="IPR003879">
    <property type="entry name" value="Butyrophylin_SPRY"/>
</dbReference>
<evidence type="ECO:0000256" key="3">
    <source>
        <dbReference type="ARBA" id="ARBA00022833"/>
    </source>
</evidence>
<feature type="coiled-coil region" evidence="5">
    <location>
        <begin position="375"/>
        <end position="456"/>
    </location>
</feature>
<evidence type="ECO:0000259" key="6">
    <source>
        <dbReference type="PROSITE" id="PS50089"/>
    </source>
</evidence>
<feature type="coiled-coil region" evidence="5">
    <location>
        <begin position="195"/>
        <end position="236"/>
    </location>
</feature>
<keyword evidence="3" id="KW-0862">Zinc</keyword>
<name>A0A3P9QJ28_POERE</name>
<dbReference type="InterPro" id="IPR006574">
    <property type="entry name" value="PRY"/>
</dbReference>
<reference evidence="9" key="2">
    <citation type="submission" date="2025-08" db="UniProtKB">
        <authorList>
            <consortium name="Ensembl"/>
        </authorList>
    </citation>
    <scope>IDENTIFICATION</scope>
    <source>
        <strain evidence="9">Guanapo</strain>
    </source>
</reference>
<dbReference type="SMART" id="SM00504">
    <property type="entry name" value="Ubox"/>
    <property type="match status" value="2"/>
</dbReference>
<evidence type="ECO:0000256" key="5">
    <source>
        <dbReference type="SAM" id="Coils"/>
    </source>
</evidence>
<keyword evidence="2 4" id="KW-0863">Zinc-finger</keyword>
<dbReference type="Gene3D" id="2.60.120.920">
    <property type="match status" value="1"/>
</dbReference>
<dbReference type="InterPro" id="IPR001841">
    <property type="entry name" value="Znf_RING"/>
</dbReference>